<reference evidence="2" key="1">
    <citation type="submission" date="2020-05" db="EMBL/GenBank/DDBJ databases">
        <authorList>
            <person name="Chiriac C."/>
            <person name="Salcher M."/>
            <person name="Ghai R."/>
            <person name="Kavagutti S V."/>
        </authorList>
    </citation>
    <scope>NUCLEOTIDE SEQUENCE</scope>
</reference>
<protein>
    <submittedName>
        <fullName evidence="2">Unannotated protein</fullName>
    </submittedName>
</protein>
<evidence type="ECO:0000256" key="1">
    <source>
        <dbReference type="SAM" id="MobiDB-lite"/>
    </source>
</evidence>
<sequence>MTSSAATIGSPVGSPPTIGVLGRDWRATVSPWGAVQQWDGLGTLDWFVAGDDRWYVPSQETTVRQSLVEGTPVVETRVRIPKGDVVQRVYAVADHGGLTIVEVENDSPMPIAVAFSGVPVLSSRAPSNVPLHGADLPADTVTFPVGHHATTTVAIAHDPTDAAVVDGRLPAASPTAHQVVRGWLALVERASRLLVPDAALASGVVRERCQLVLDGPPDPTDDPIGFLFAVAELVRVGSVAEAWMPEVADAVAALTRHRDHPALGDVLDAAERVSRAADDPRATKDLRKVRAKLLGDATARTPRIVPASIDGLADVIALERAIADGPDLLPAGLPASWLGQHFEVYGVPTGAASAVSFALRWHGARPAVLWECTGDPVELTASTLAPEWRSAERTGETLWPEPPGASAVQELVSQSDDAAPPSDGFDSGSTSFS</sequence>
<organism evidence="2">
    <name type="scientific">freshwater metagenome</name>
    <dbReference type="NCBI Taxonomy" id="449393"/>
    <lineage>
        <taxon>unclassified sequences</taxon>
        <taxon>metagenomes</taxon>
        <taxon>ecological metagenomes</taxon>
    </lineage>
</organism>
<accession>A0A6J6BI89</accession>
<feature type="region of interest" description="Disordered" evidence="1">
    <location>
        <begin position="410"/>
        <end position="433"/>
    </location>
</feature>
<proteinExistence type="predicted"/>
<dbReference type="EMBL" id="CAEZSR010000003">
    <property type="protein sequence ID" value="CAB4538652.1"/>
    <property type="molecule type" value="Genomic_DNA"/>
</dbReference>
<gene>
    <name evidence="2" type="ORF">UFOPK1493_00134</name>
</gene>
<name>A0A6J6BI89_9ZZZZ</name>
<feature type="compositionally biased region" description="Low complexity" evidence="1">
    <location>
        <begin position="420"/>
        <end position="433"/>
    </location>
</feature>
<evidence type="ECO:0000313" key="2">
    <source>
        <dbReference type="EMBL" id="CAB4538652.1"/>
    </source>
</evidence>
<dbReference type="AlphaFoldDB" id="A0A6J6BI89"/>